<comment type="caution">
    <text evidence="3">The sequence shown here is derived from an EMBL/GenBank/DDBJ whole genome shotgun (WGS) entry which is preliminary data.</text>
</comment>
<keyword evidence="4" id="KW-1185">Reference proteome</keyword>
<name>A0A8H3FHD8_9LECA</name>
<keyword evidence="2" id="KW-0472">Membrane</keyword>
<protein>
    <submittedName>
        <fullName evidence="3">Uncharacterized protein</fullName>
    </submittedName>
</protein>
<dbReference type="EMBL" id="CAJPDS010000031">
    <property type="protein sequence ID" value="CAF9922787.1"/>
    <property type="molecule type" value="Genomic_DNA"/>
</dbReference>
<feature type="compositionally biased region" description="Low complexity" evidence="1">
    <location>
        <begin position="166"/>
        <end position="202"/>
    </location>
</feature>
<reference evidence="3" key="1">
    <citation type="submission" date="2021-03" db="EMBL/GenBank/DDBJ databases">
        <authorList>
            <person name="Tagirdzhanova G."/>
        </authorList>
    </citation>
    <scope>NUCLEOTIDE SEQUENCE</scope>
</reference>
<dbReference type="Proteomes" id="UP000664521">
    <property type="component" value="Unassembled WGS sequence"/>
</dbReference>
<feature type="compositionally biased region" description="Low complexity" evidence="1">
    <location>
        <begin position="255"/>
        <end position="268"/>
    </location>
</feature>
<feature type="region of interest" description="Disordered" evidence="1">
    <location>
        <begin position="250"/>
        <end position="280"/>
    </location>
</feature>
<feature type="region of interest" description="Disordered" evidence="1">
    <location>
        <begin position="165"/>
        <end position="202"/>
    </location>
</feature>
<proteinExistence type="predicted"/>
<dbReference type="AlphaFoldDB" id="A0A8H3FHD8"/>
<sequence>MPCTRQSYFVRDTPSPRLDLFGRANGTIMIGILLEDRPSSNGLATGDEACSFSGFSACCGAAHQCLRSTTAAVCNHGAEWHTGSCTDQSWLSDACPKYCGNGEQKTNLNVVKLSRQNVNEERKGTEAALTKCATDGTFEFCCKNDETCDCTTGIGTFRLSNDSAVASPSGTAGLSPSTTTSLPSTSPTTSSSPTSSAAPKSSNSHNIAIGAGIGIPLGLIALSVIGFLLYRDRRNKQLIREMRHNNGGLTGMGNGIEEPNGNGIEKNPVYIDESESKGRG</sequence>
<evidence type="ECO:0000313" key="4">
    <source>
        <dbReference type="Proteomes" id="UP000664521"/>
    </source>
</evidence>
<evidence type="ECO:0000256" key="1">
    <source>
        <dbReference type="SAM" id="MobiDB-lite"/>
    </source>
</evidence>
<keyword evidence="2" id="KW-1133">Transmembrane helix</keyword>
<gene>
    <name evidence="3" type="ORF">HETSPECPRED_005150</name>
</gene>
<feature type="transmembrane region" description="Helical" evidence="2">
    <location>
        <begin position="207"/>
        <end position="230"/>
    </location>
</feature>
<evidence type="ECO:0000256" key="2">
    <source>
        <dbReference type="SAM" id="Phobius"/>
    </source>
</evidence>
<accession>A0A8H3FHD8</accession>
<keyword evidence="2" id="KW-0812">Transmembrane</keyword>
<dbReference type="OrthoDB" id="5215637at2759"/>
<organism evidence="3 4">
    <name type="scientific">Heterodermia speciosa</name>
    <dbReference type="NCBI Taxonomy" id="116794"/>
    <lineage>
        <taxon>Eukaryota</taxon>
        <taxon>Fungi</taxon>
        <taxon>Dikarya</taxon>
        <taxon>Ascomycota</taxon>
        <taxon>Pezizomycotina</taxon>
        <taxon>Lecanoromycetes</taxon>
        <taxon>OSLEUM clade</taxon>
        <taxon>Lecanoromycetidae</taxon>
        <taxon>Caliciales</taxon>
        <taxon>Physciaceae</taxon>
        <taxon>Heterodermia</taxon>
    </lineage>
</organism>
<evidence type="ECO:0000313" key="3">
    <source>
        <dbReference type="EMBL" id="CAF9922787.1"/>
    </source>
</evidence>